<evidence type="ECO:0000313" key="2">
    <source>
        <dbReference type="Proteomes" id="UP000265520"/>
    </source>
</evidence>
<organism evidence="1 2">
    <name type="scientific">Trifolium medium</name>
    <dbReference type="NCBI Taxonomy" id="97028"/>
    <lineage>
        <taxon>Eukaryota</taxon>
        <taxon>Viridiplantae</taxon>
        <taxon>Streptophyta</taxon>
        <taxon>Embryophyta</taxon>
        <taxon>Tracheophyta</taxon>
        <taxon>Spermatophyta</taxon>
        <taxon>Magnoliopsida</taxon>
        <taxon>eudicotyledons</taxon>
        <taxon>Gunneridae</taxon>
        <taxon>Pentapetalae</taxon>
        <taxon>rosids</taxon>
        <taxon>fabids</taxon>
        <taxon>Fabales</taxon>
        <taxon>Fabaceae</taxon>
        <taxon>Papilionoideae</taxon>
        <taxon>50 kb inversion clade</taxon>
        <taxon>NPAAA clade</taxon>
        <taxon>Hologalegina</taxon>
        <taxon>IRL clade</taxon>
        <taxon>Trifolieae</taxon>
        <taxon>Trifolium</taxon>
    </lineage>
</organism>
<comment type="caution">
    <text evidence="1">The sequence shown here is derived from an EMBL/GenBank/DDBJ whole genome shotgun (WGS) entry which is preliminary data.</text>
</comment>
<keyword evidence="2" id="KW-1185">Reference proteome</keyword>
<dbReference type="EMBL" id="LXQA010218272">
    <property type="protein sequence ID" value="MCI34919.1"/>
    <property type="molecule type" value="Genomic_DNA"/>
</dbReference>
<reference evidence="1 2" key="1">
    <citation type="journal article" date="2018" name="Front. Plant Sci.">
        <title>Red Clover (Trifolium pratense) and Zigzag Clover (T. medium) - A Picture of Genomic Similarities and Differences.</title>
        <authorList>
            <person name="Dluhosova J."/>
            <person name="Istvanek J."/>
            <person name="Nedelnik J."/>
            <person name="Repkova J."/>
        </authorList>
    </citation>
    <scope>NUCLEOTIDE SEQUENCE [LARGE SCALE GENOMIC DNA]</scope>
    <source>
        <strain evidence="2">cv. 10/8</strain>
        <tissue evidence="1">Leaf</tissue>
    </source>
</reference>
<accession>A0A392RF95</accession>
<sequence>QKSWVDAGLGAGRRLMGAGRAYEQEQCQLRWAQAHGRGGRL</sequence>
<feature type="non-terminal residue" evidence="1">
    <location>
        <position position="1"/>
    </location>
</feature>
<protein>
    <submittedName>
        <fullName evidence="1">Uncharacterized protein</fullName>
    </submittedName>
</protein>
<name>A0A392RF95_9FABA</name>
<proteinExistence type="predicted"/>
<dbReference type="Proteomes" id="UP000265520">
    <property type="component" value="Unassembled WGS sequence"/>
</dbReference>
<dbReference type="AlphaFoldDB" id="A0A392RF95"/>
<evidence type="ECO:0000313" key="1">
    <source>
        <dbReference type="EMBL" id="MCI34919.1"/>
    </source>
</evidence>